<keyword evidence="3 5" id="KW-0067">ATP-binding</keyword>
<dbReference type="FunFam" id="3.40.50.300:FF:000421">
    <property type="entry name" value="Branched-chain amino acid ABC transporter ATP-binding protein"/>
    <property type="match status" value="1"/>
</dbReference>
<evidence type="ECO:0000256" key="2">
    <source>
        <dbReference type="ARBA" id="ARBA00022741"/>
    </source>
</evidence>
<dbReference type="GO" id="GO:0005886">
    <property type="term" value="C:plasma membrane"/>
    <property type="evidence" value="ECO:0007669"/>
    <property type="project" value="TreeGrafter"/>
</dbReference>
<dbReference type="Pfam" id="PF12399">
    <property type="entry name" value="BCA_ABC_TP_C"/>
    <property type="match status" value="1"/>
</dbReference>
<dbReference type="InterPro" id="IPR003593">
    <property type="entry name" value="AAA+_ATPase"/>
</dbReference>
<keyword evidence="2" id="KW-0547">Nucleotide-binding</keyword>
<dbReference type="RefSeq" id="WP_174495944.1">
    <property type="nucleotide sequence ID" value="NZ_CADDWK010000005.1"/>
</dbReference>
<comment type="caution">
    <text evidence="5">The sequence shown here is derived from an EMBL/GenBank/DDBJ whole genome shotgun (WGS) entry which is preliminary data.</text>
</comment>
<dbReference type="InterPro" id="IPR017871">
    <property type="entry name" value="ABC_transporter-like_CS"/>
</dbReference>
<gene>
    <name evidence="5" type="ORF">HNQ94_002159</name>
</gene>
<dbReference type="SMART" id="SM00382">
    <property type="entry name" value="AAA"/>
    <property type="match status" value="1"/>
</dbReference>
<dbReference type="GO" id="GO:0005524">
    <property type="term" value="F:ATP binding"/>
    <property type="evidence" value="ECO:0007669"/>
    <property type="project" value="UniProtKB-KW"/>
</dbReference>
<dbReference type="CDD" id="cd03219">
    <property type="entry name" value="ABC_Mj1267_LivG_branched"/>
    <property type="match status" value="1"/>
</dbReference>
<dbReference type="EMBL" id="JACHGH010000005">
    <property type="protein sequence ID" value="MBB6453710.1"/>
    <property type="molecule type" value="Genomic_DNA"/>
</dbReference>
<protein>
    <submittedName>
        <fullName evidence="5">Branched-chain amino acid transport system ATP-binding protein</fullName>
    </submittedName>
</protein>
<dbReference type="Pfam" id="PF00005">
    <property type="entry name" value="ABC_tran"/>
    <property type="match status" value="1"/>
</dbReference>
<dbReference type="Proteomes" id="UP000581688">
    <property type="component" value="Unassembled WGS sequence"/>
</dbReference>
<keyword evidence="1" id="KW-0813">Transport</keyword>
<feature type="domain" description="ABC transporter" evidence="4">
    <location>
        <begin position="3"/>
        <end position="250"/>
    </location>
</feature>
<proteinExistence type="predicted"/>
<dbReference type="InterPro" id="IPR003439">
    <property type="entry name" value="ABC_transporter-like_ATP-bd"/>
</dbReference>
<dbReference type="InterPro" id="IPR032823">
    <property type="entry name" value="BCA_ABC_TP_C"/>
</dbReference>
<keyword evidence="6" id="KW-1185">Reference proteome</keyword>
<name>A0A841Q5N2_9BACI</name>
<evidence type="ECO:0000256" key="1">
    <source>
        <dbReference type="ARBA" id="ARBA00022448"/>
    </source>
</evidence>
<dbReference type="PROSITE" id="PS00211">
    <property type="entry name" value="ABC_TRANSPORTER_1"/>
    <property type="match status" value="1"/>
</dbReference>
<accession>A0A841Q5N2</accession>
<evidence type="ECO:0000256" key="3">
    <source>
        <dbReference type="ARBA" id="ARBA00022840"/>
    </source>
</evidence>
<evidence type="ECO:0000259" key="4">
    <source>
        <dbReference type="PROSITE" id="PS50893"/>
    </source>
</evidence>
<evidence type="ECO:0000313" key="5">
    <source>
        <dbReference type="EMBL" id="MBB6453710.1"/>
    </source>
</evidence>
<dbReference type="PANTHER" id="PTHR45772:SF9">
    <property type="entry name" value="CONSERVED COMPONENT OF ABC TRANSPORTER FOR NATURAL AMINO ACIDS"/>
    <property type="match status" value="1"/>
</dbReference>
<dbReference type="PANTHER" id="PTHR45772">
    <property type="entry name" value="CONSERVED COMPONENT OF ABC TRANSPORTER FOR NATURAL AMINO ACIDS-RELATED"/>
    <property type="match status" value="1"/>
</dbReference>
<reference evidence="5 6" key="1">
    <citation type="submission" date="2020-08" db="EMBL/GenBank/DDBJ databases">
        <title>Genomic Encyclopedia of Type Strains, Phase IV (KMG-IV): sequencing the most valuable type-strain genomes for metagenomic binning, comparative biology and taxonomic classification.</title>
        <authorList>
            <person name="Goeker M."/>
        </authorList>
    </citation>
    <scope>NUCLEOTIDE SEQUENCE [LARGE SCALE GENOMIC DNA]</scope>
    <source>
        <strain evidence="5 6">DSM 19612</strain>
    </source>
</reference>
<dbReference type="GO" id="GO:0016887">
    <property type="term" value="F:ATP hydrolysis activity"/>
    <property type="evidence" value="ECO:0007669"/>
    <property type="project" value="InterPro"/>
</dbReference>
<evidence type="ECO:0000313" key="6">
    <source>
        <dbReference type="Proteomes" id="UP000581688"/>
    </source>
</evidence>
<dbReference type="AlphaFoldDB" id="A0A841Q5N2"/>
<dbReference type="PROSITE" id="PS50893">
    <property type="entry name" value="ABC_TRANSPORTER_2"/>
    <property type="match status" value="1"/>
</dbReference>
<dbReference type="InterPro" id="IPR027417">
    <property type="entry name" value="P-loop_NTPase"/>
</dbReference>
<dbReference type="InterPro" id="IPR051120">
    <property type="entry name" value="ABC_AA/LPS_Transport"/>
</dbReference>
<dbReference type="SUPFAM" id="SSF52540">
    <property type="entry name" value="P-loop containing nucleoside triphosphate hydrolases"/>
    <property type="match status" value="1"/>
</dbReference>
<sequence length="255" mass="28060">MLLEVKGLTKRFGGLVAVNQVGFSVEEGKITALIGPNGAGKTTLFNCISGFYQPNEGEVLLNNSNIIGQPAHKILQKGLARTFQLVRNFEGMTILENIMTAAHVHSGQNFLNSLLFLPSVKKSEKELKEKANDILKFLNLAHVADKYPNEISYGQKRLVEIGKVLATDAKLLLMDEPAAGLNDSETRTLVDTMREIQKTGKSILIVEHNMKFIMELVQKIVVLDFGQKIAEGTPEEIRNNEKVIKAYLGGGKVNA</sequence>
<dbReference type="Gene3D" id="3.40.50.300">
    <property type="entry name" value="P-loop containing nucleotide triphosphate hydrolases"/>
    <property type="match status" value="1"/>
</dbReference>
<organism evidence="5 6">
    <name type="scientific">Salirhabdus euzebyi</name>
    <dbReference type="NCBI Taxonomy" id="394506"/>
    <lineage>
        <taxon>Bacteria</taxon>
        <taxon>Bacillati</taxon>
        <taxon>Bacillota</taxon>
        <taxon>Bacilli</taxon>
        <taxon>Bacillales</taxon>
        <taxon>Bacillaceae</taxon>
        <taxon>Salirhabdus</taxon>
    </lineage>
</organism>